<reference evidence="11" key="1">
    <citation type="submission" date="2016-10" db="EMBL/GenBank/DDBJ databases">
        <authorList>
            <person name="Varghese N."/>
            <person name="Submissions S."/>
        </authorList>
    </citation>
    <scope>NUCLEOTIDE SEQUENCE [LARGE SCALE GENOMIC DNA]</scope>
    <source>
        <strain evidence="11">JCM 2783</strain>
    </source>
</reference>
<dbReference type="UniPathway" id="UPA00219"/>
<comment type="pathway">
    <text evidence="1 7">Cell wall biogenesis; peptidoglycan biosynthesis.</text>
</comment>
<dbReference type="InterPro" id="IPR005490">
    <property type="entry name" value="LD_TPept_cat_dom"/>
</dbReference>
<dbReference type="InterPro" id="IPR052905">
    <property type="entry name" value="LD-transpeptidase_YkuD-like"/>
</dbReference>
<evidence type="ECO:0000313" key="11">
    <source>
        <dbReference type="Proteomes" id="UP000243950"/>
    </source>
</evidence>
<keyword evidence="6 7" id="KW-0961">Cell wall biogenesis/degradation</keyword>
<dbReference type="RefSeq" id="WP_093500920.1">
    <property type="nucleotide sequence ID" value="NZ_BSSG01000001.1"/>
</dbReference>
<keyword evidence="8" id="KW-0732">Signal</keyword>
<evidence type="ECO:0000256" key="8">
    <source>
        <dbReference type="SAM" id="SignalP"/>
    </source>
</evidence>
<keyword evidence="5 7" id="KW-0573">Peptidoglycan synthesis</keyword>
<evidence type="ECO:0000259" key="9">
    <source>
        <dbReference type="PROSITE" id="PS52029"/>
    </source>
</evidence>
<dbReference type="Pfam" id="PF01471">
    <property type="entry name" value="PG_binding_1"/>
    <property type="match status" value="1"/>
</dbReference>
<dbReference type="Proteomes" id="UP000243950">
    <property type="component" value="Unassembled WGS sequence"/>
</dbReference>
<dbReference type="GO" id="GO:0009252">
    <property type="term" value="P:peptidoglycan biosynthetic process"/>
    <property type="evidence" value="ECO:0007669"/>
    <property type="project" value="UniProtKB-UniPathway"/>
</dbReference>
<dbReference type="GO" id="GO:0004180">
    <property type="term" value="F:carboxypeptidase activity"/>
    <property type="evidence" value="ECO:0007669"/>
    <property type="project" value="UniProtKB-ARBA"/>
</dbReference>
<feature type="active site" description="Proton donor/acceptor" evidence="7">
    <location>
        <position position="435"/>
    </location>
</feature>
<dbReference type="PROSITE" id="PS52029">
    <property type="entry name" value="LD_TPASE"/>
    <property type="match status" value="1"/>
</dbReference>
<dbReference type="InterPro" id="IPR002477">
    <property type="entry name" value="Peptidoglycan-bd-like"/>
</dbReference>
<dbReference type="Gene3D" id="2.40.440.10">
    <property type="entry name" value="L,D-transpeptidase catalytic domain-like"/>
    <property type="match status" value="1"/>
</dbReference>
<dbReference type="Gene3D" id="1.10.101.10">
    <property type="entry name" value="PGBD-like superfamily/PGBD"/>
    <property type="match status" value="1"/>
</dbReference>
<accession>A0A1I1S3C0</accession>
<evidence type="ECO:0000256" key="5">
    <source>
        <dbReference type="ARBA" id="ARBA00022984"/>
    </source>
</evidence>
<dbReference type="GO" id="GO:0071555">
    <property type="term" value="P:cell wall organization"/>
    <property type="evidence" value="ECO:0007669"/>
    <property type="project" value="UniProtKB-UniRule"/>
</dbReference>
<dbReference type="InterPro" id="IPR036365">
    <property type="entry name" value="PGBD-like_sf"/>
</dbReference>
<dbReference type="AlphaFoldDB" id="A0A1I1S3C0"/>
<dbReference type="InterPro" id="IPR045380">
    <property type="entry name" value="LD_TPept_scaffold_dom"/>
</dbReference>
<comment type="similarity">
    <text evidence="2">Belongs to the YkuD family.</text>
</comment>
<evidence type="ECO:0000256" key="4">
    <source>
        <dbReference type="ARBA" id="ARBA00022960"/>
    </source>
</evidence>
<dbReference type="EMBL" id="FOMO01000001">
    <property type="protein sequence ID" value="SFD41011.1"/>
    <property type="molecule type" value="Genomic_DNA"/>
</dbReference>
<proteinExistence type="inferred from homology"/>
<organism evidence="10 11">
    <name type="scientific">Pseudomonas straminea</name>
    <dbReference type="NCBI Taxonomy" id="47882"/>
    <lineage>
        <taxon>Bacteria</taxon>
        <taxon>Pseudomonadati</taxon>
        <taxon>Pseudomonadota</taxon>
        <taxon>Gammaproteobacteria</taxon>
        <taxon>Pseudomonadales</taxon>
        <taxon>Pseudomonadaceae</taxon>
        <taxon>Phytopseudomonas</taxon>
    </lineage>
</organism>
<evidence type="ECO:0000256" key="1">
    <source>
        <dbReference type="ARBA" id="ARBA00004752"/>
    </source>
</evidence>
<evidence type="ECO:0000256" key="7">
    <source>
        <dbReference type="PROSITE-ProRule" id="PRU01373"/>
    </source>
</evidence>
<dbReference type="SUPFAM" id="SSF47090">
    <property type="entry name" value="PGBD-like"/>
    <property type="match status" value="1"/>
</dbReference>
<feature type="domain" description="L,D-TPase catalytic" evidence="9">
    <location>
        <begin position="306"/>
        <end position="480"/>
    </location>
</feature>
<sequence>MFSPSVSAAWALALVAPLALADTPPSSPLQEQFAEPALSCVTPVLELSAKDREWLEPFYLLRGAQAAWNKENLPVLFAQLESLADDGLEPRAYHLEPLRQLAAVDDPSPRLSACVDVLATTAYLQALRDLSYGRLEQAKVEPLWEPESMAVQQSQAPLLAIAQAGLADPAQAFAQARPDFGPYQQLRQRYAELRRQELPQWLAIPGGSLLKPGAVDGRVPLLEQRLQLHGDLSQGAPALVAEETSVYSTALVEAVKAFQRNHLLKPDGVVGPGTLAELNRSASERMDQIRINLERLRWLSHEIEPTSVLIDVAGAEVMFLRDHAVTWQARTQVGRPARPTPLLRSRITHLTLNPTWTIPPTILKEDKLPELRRDAAGYLAANHMQVIDYEGNPVDPRGVDWERPGRVMVRQSAGAHSPLGKVAIRFPNPFSVYLHDTPSQRLFDNLPRLFSSGCVRIERVTELVDQLLAGASPGERARIVKQWESGSTLRADLPQPVPILMAYWTAQVGADGQVQFRPDIYGHDARLLKALEASNRI</sequence>
<feature type="signal peptide" evidence="8">
    <location>
        <begin position="1"/>
        <end position="21"/>
    </location>
</feature>
<feature type="active site" description="Nucleophile" evidence="7">
    <location>
        <position position="454"/>
    </location>
</feature>
<dbReference type="GO" id="GO:0016740">
    <property type="term" value="F:transferase activity"/>
    <property type="evidence" value="ECO:0007669"/>
    <property type="project" value="UniProtKB-KW"/>
</dbReference>
<dbReference type="GO" id="GO:0008360">
    <property type="term" value="P:regulation of cell shape"/>
    <property type="evidence" value="ECO:0007669"/>
    <property type="project" value="UniProtKB-UniRule"/>
</dbReference>
<evidence type="ECO:0000256" key="2">
    <source>
        <dbReference type="ARBA" id="ARBA00005992"/>
    </source>
</evidence>
<dbReference type="InterPro" id="IPR036366">
    <property type="entry name" value="PGBDSf"/>
</dbReference>
<name>A0A1I1S3C0_PSEOC</name>
<keyword evidence="3" id="KW-0808">Transferase</keyword>
<keyword evidence="4 7" id="KW-0133">Cell shape</keyword>
<feature type="chain" id="PRO_5017316020" evidence="8">
    <location>
        <begin position="22"/>
        <end position="537"/>
    </location>
</feature>
<evidence type="ECO:0000256" key="6">
    <source>
        <dbReference type="ARBA" id="ARBA00023316"/>
    </source>
</evidence>
<dbReference type="Pfam" id="PF03734">
    <property type="entry name" value="YkuD"/>
    <property type="match status" value="1"/>
</dbReference>
<dbReference type="InterPro" id="IPR038063">
    <property type="entry name" value="Transpep_catalytic_dom"/>
</dbReference>
<protein>
    <submittedName>
        <fullName evidence="10">Murein L,D-transpeptidase YcbB/YkuD</fullName>
    </submittedName>
</protein>
<evidence type="ECO:0000256" key="3">
    <source>
        <dbReference type="ARBA" id="ARBA00022679"/>
    </source>
</evidence>
<dbReference type="SUPFAM" id="SSF141523">
    <property type="entry name" value="L,D-transpeptidase catalytic domain-like"/>
    <property type="match status" value="1"/>
</dbReference>
<dbReference type="CDD" id="cd16913">
    <property type="entry name" value="YkuD_like"/>
    <property type="match status" value="1"/>
</dbReference>
<keyword evidence="11" id="KW-1185">Reference proteome</keyword>
<gene>
    <name evidence="10" type="ORF">SAMN05216372_101682</name>
</gene>
<evidence type="ECO:0000313" key="10">
    <source>
        <dbReference type="EMBL" id="SFD41011.1"/>
    </source>
</evidence>
<dbReference type="Pfam" id="PF20142">
    <property type="entry name" value="Scaffold"/>
    <property type="match status" value="1"/>
</dbReference>
<dbReference type="PANTHER" id="PTHR41533">
    <property type="entry name" value="L,D-TRANSPEPTIDASE HI_1667-RELATED"/>
    <property type="match status" value="1"/>
</dbReference>
<dbReference type="PANTHER" id="PTHR41533:SF2">
    <property type="entry name" value="BLR7131 PROTEIN"/>
    <property type="match status" value="1"/>
</dbReference>